<comment type="catalytic activity">
    <reaction evidence="5">
        <text>ATP + H2O = ADP + phosphate + H(+)</text>
        <dbReference type="Rhea" id="RHEA:13065"/>
        <dbReference type="ChEBI" id="CHEBI:15377"/>
        <dbReference type="ChEBI" id="CHEBI:15378"/>
        <dbReference type="ChEBI" id="CHEBI:30616"/>
        <dbReference type="ChEBI" id="CHEBI:43474"/>
        <dbReference type="ChEBI" id="CHEBI:456216"/>
        <dbReference type="EC" id="3.6.4.13"/>
    </reaction>
</comment>
<dbReference type="InterPro" id="IPR014001">
    <property type="entry name" value="Helicase_ATP-bd"/>
</dbReference>
<dbReference type="Pfam" id="PF17911">
    <property type="entry name" value="Ski2_N"/>
    <property type="match status" value="1"/>
</dbReference>
<feature type="compositionally biased region" description="Basic and acidic residues" evidence="6">
    <location>
        <begin position="473"/>
        <end position="483"/>
    </location>
</feature>
<dbReference type="GO" id="GO:0070478">
    <property type="term" value="P:nuclear-transcribed mRNA catabolic process, 3'-5' exonucleolytic nonsense-mediated decay"/>
    <property type="evidence" value="ECO:0007669"/>
    <property type="project" value="TreeGrafter"/>
</dbReference>
<keyword evidence="2" id="KW-0378">Hydrolase</keyword>
<dbReference type="SMART" id="SM00487">
    <property type="entry name" value="DEXDc"/>
    <property type="match status" value="1"/>
</dbReference>
<dbReference type="OrthoDB" id="64767at2759"/>
<evidence type="ECO:0000256" key="6">
    <source>
        <dbReference type="SAM" id="MobiDB-lite"/>
    </source>
</evidence>
<comment type="caution">
    <text evidence="8">The sequence shown here is derived from an EMBL/GenBank/DDBJ whole genome shotgun (WGS) entry which is preliminary data.</text>
</comment>
<evidence type="ECO:0000256" key="1">
    <source>
        <dbReference type="ARBA" id="ARBA00022741"/>
    </source>
</evidence>
<protein>
    <recommendedName>
        <fullName evidence="7">Helicase ATP-binding domain-containing protein</fullName>
    </recommendedName>
</protein>
<dbReference type="GO" id="GO:0005524">
    <property type="term" value="F:ATP binding"/>
    <property type="evidence" value="ECO:0007669"/>
    <property type="project" value="UniProtKB-KW"/>
</dbReference>
<evidence type="ECO:0000313" key="9">
    <source>
        <dbReference type="Proteomes" id="UP000792457"/>
    </source>
</evidence>
<keyword evidence="4" id="KW-0067">ATP-binding</keyword>
<feature type="domain" description="Helicase ATP-binding" evidence="7">
    <location>
        <begin position="255"/>
        <end position="411"/>
    </location>
</feature>
<dbReference type="GO" id="GO:0003676">
    <property type="term" value="F:nucleic acid binding"/>
    <property type="evidence" value="ECO:0007669"/>
    <property type="project" value="InterPro"/>
</dbReference>
<feature type="region of interest" description="Disordered" evidence="6">
    <location>
        <begin position="101"/>
        <end position="143"/>
    </location>
</feature>
<keyword evidence="3" id="KW-0347">Helicase</keyword>
<dbReference type="FunFam" id="3.40.50.300:FF:000354">
    <property type="entry name" value="ATP-dependent RNA helicase SKI2"/>
    <property type="match status" value="1"/>
</dbReference>
<dbReference type="EMBL" id="KZ308620">
    <property type="protein sequence ID" value="KAG8232460.1"/>
    <property type="molecule type" value="Genomic_DNA"/>
</dbReference>
<feature type="region of interest" description="Disordered" evidence="6">
    <location>
        <begin position="465"/>
        <end position="498"/>
    </location>
</feature>
<dbReference type="InterPro" id="IPR027417">
    <property type="entry name" value="P-loop_NTPase"/>
</dbReference>
<evidence type="ECO:0000256" key="4">
    <source>
        <dbReference type="ARBA" id="ARBA00022840"/>
    </source>
</evidence>
<dbReference type="Gene3D" id="3.40.50.300">
    <property type="entry name" value="P-loop containing nucleotide triphosphate hydrolases"/>
    <property type="match status" value="2"/>
</dbReference>
<dbReference type="InterPro" id="IPR040801">
    <property type="entry name" value="Ski2_N"/>
</dbReference>
<proteinExistence type="predicted"/>
<feature type="compositionally biased region" description="Basic and acidic residues" evidence="6">
    <location>
        <begin position="167"/>
        <end position="186"/>
    </location>
</feature>
<dbReference type="SUPFAM" id="SSF52540">
    <property type="entry name" value="P-loop containing nucleoside triphosphate hydrolases"/>
    <property type="match status" value="2"/>
</dbReference>
<gene>
    <name evidence="8" type="ORF">J437_LFUL012106</name>
</gene>
<sequence>MPVNVRKSELEYEIQLPFGPPPVLPDVKKELQEYLLNPDKLPIHDFQLSQRFWKRNPNPSSLYDVDLSPLGTTIKVERDPTTGEMLGIKEVALRDVGANARNSASLSRAPGPPSEAVRGSVSNVPFWPAGIPKPPSKQEMQVKRAEDGGIDFENDLLTCAPGMTHGYEPEPKPEKEAPKVEEEEKPPPPPVEEEKVDEEEGPEQVVNLAAVLQQEQDVWSSWNKDKEENKENKPNQLNIMHPKKEDLEKDILQAILLLEEKNHVFVSAHTSAGKTVVAEYAIALAMRNKTRVVYTSPIKALSNQKYRDFKTTFQDVGLITGDIQINQTASCLIMTTEILRSMLYRGSDTLRDLEFVIFDEVHYINDSERGHVWEEVLIQLQENVTIVMLSATVPNTLEFAQWVGQTVGKKVYVISTLKRPVPLEHYLYTGTGGASRDNCFLIVDAEEKFVQEGFYKAVDSLKVDKPTPSGKDGGGRGRADGRGRGGRGGGGGPAGRRAFIPSYKLDPVSAMKQEKTLWLTLLDFLKRNDKLPTVIFTLSRKMCDQYAEAMASQSLNTESEKSRVHRFFKHSLRLLKEPDRKLPQVVKMQELLEKGIGVHHSGILPILKEIVEIMFAEKKVK</sequence>
<reference evidence="8" key="2">
    <citation type="submission" date="2017-10" db="EMBL/GenBank/DDBJ databases">
        <title>Ladona fulva Genome sequencing and assembly.</title>
        <authorList>
            <person name="Murali S."/>
            <person name="Richards S."/>
            <person name="Bandaranaike D."/>
            <person name="Bellair M."/>
            <person name="Blankenburg K."/>
            <person name="Chao H."/>
            <person name="Dinh H."/>
            <person name="Doddapaneni H."/>
            <person name="Dugan-Rocha S."/>
            <person name="Elkadiri S."/>
            <person name="Gnanaolivu R."/>
            <person name="Hernandez B."/>
            <person name="Skinner E."/>
            <person name="Javaid M."/>
            <person name="Lee S."/>
            <person name="Li M."/>
            <person name="Ming W."/>
            <person name="Munidasa M."/>
            <person name="Muniz J."/>
            <person name="Nguyen L."/>
            <person name="Hughes D."/>
            <person name="Osuji N."/>
            <person name="Pu L.-L."/>
            <person name="Puazo M."/>
            <person name="Qu C."/>
            <person name="Quiroz J."/>
            <person name="Raj R."/>
            <person name="Weissenberger G."/>
            <person name="Xin Y."/>
            <person name="Zou X."/>
            <person name="Han Y."/>
            <person name="Worley K."/>
            <person name="Muzny D."/>
            <person name="Gibbs R."/>
        </authorList>
    </citation>
    <scope>NUCLEOTIDE SEQUENCE</scope>
    <source>
        <strain evidence="8">Sampled in the wild</strain>
    </source>
</reference>
<dbReference type="InterPro" id="IPR050699">
    <property type="entry name" value="RNA-DNA_Helicase"/>
</dbReference>
<dbReference type="PANTHER" id="PTHR12131:SF1">
    <property type="entry name" value="ATP-DEPENDENT RNA HELICASE SUPV3L1, MITOCHONDRIAL-RELATED"/>
    <property type="match status" value="1"/>
</dbReference>
<evidence type="ECO:0000256" key="2">
    <source>
        <dbReference type="ARBA" id="ARBA00022801"/>
    </source>
</evidence>
<dbReference type="Proteomes" id="UP000792457">
    <property type="component" value="Unassembled WGS sequence"/>
</dbReference>
<reference evidence="8" key="1">
    <citation type="submission" date="2013-04" db="EMBL/GenBank/DDBJ databases">
        <authorList>
            <person name="Qu J."/>
            <person name="Murali S.C."/>
            <person name="Bandaranaike D."/>
            <person name="Bellair M."/>
            <person name="Blankenburg K."/>
            <person name="Chao H."/>
            <person name="Dinh H."/>
            <person name="Doddapaneni H."/>
            <person name="Downs B."/>
            <person name="Dugan-Rocha S."/>
            <person name="Elkadiri S."/>
            <person name="Gnanaolivu R.D."/>
            <person name="Hernandez B."/>
            <person name="Javaid M."/>
            <person name="Jayaseelan J.C."/>
            <person name="Lee S."/>
            <person name="Li M."/>
            <person name="Ming W."/>
            <person name="Munidasa M."/>
            <person name="Muniz J."/>
            <person name="Nguyen L."/>
            <person name="Ongeri F."/>
            <person name="Osuji N."/>
            <person name="Pu L.-L."/>
            <person name="Puazo M."/>
            <person name="Qu C."/>
            <person name="Quiroz J."/>
            <person name="Raj R."/>
            <person name="Weissenberger G."/>
            <person name="Xin Y."/>
            <person name="Zou X."/>
            <person name="Han Y."/>
            <person name="Richards S."/>
            <person name="Worley K."/>
            <person name="Muzny D."/>
            <person name="Gibbs R."/>
        </authorList>
    </citation>
    <scope>NUCLEOTIDE SEQUENCE</scope>
    <source>
        <strain evidence="8">Sampled in the wild</strain>
    </source>
</reference>
<dbReference type="GO" id="GO:0003724">
    <property type="term" value="F:RNA helicase activity"/>
    <property type="evidence" value="ECO:0007669"/>
    <property type="project" value="UniProtKB-EC"/>
</dbReference>
<evidence type="ECO:0000256" key="3">
    <source>
        <dbReference type="ARBA" id="ARBA00022806"/>
    </source>
</evidence>
<evidence type="ECO:0000313" key="8">
    <source>
        <dbReference type="EMBL" id="KAG8232460.1"/>
    </source>
</evidence>
<name>A0A8K0P1N2_LADFU</name>
<evidence type="ECO:0000259" key="7">
    <source>
        <dbReference type="PROSITE" id="PS51192"/>
    </source>
</evidence>
<dbReference type="PROSITE" id="PS51192">
    <property type="entry name" value="HELICASE_ATP_BIND_1"/>
    <property type="match status" value="1"/>
</dbReference>
<dbReference type="Pfam" id="PF00270">
    <property type="entry name" value="DEAD"/>
    <property type="match status" value="1"/>
</dbReference>
<evidence type="ECO:0000256" key="5">
    <source>
        <dbReference type="ARBA" id="ARBA00047984"/>
    </source>
</evidence>
<feature type="non-terminal residue" evidence="8">
    <location>
        <position position="1"/>
    </location>
</feature>
<accession>A0A8K0P1N2</accession>
<dbReference type="PANTHER" id="PTHR12131">
    <property type="entry name" value="ATP-DEPENDENT RNA AND DNA HELICASE"/>
    <property type="match status" value="1"/>
</dbReference>
<dbReference type="GO" id="GO:0016787">
    <property type="term" value="F:hydrolase activity"/>
    <property type="evidence" value="ECO:0007669"/>
    <property type="project" value="UniProtKB-KW"/>
</dbReference>
<keyword evidence="1" id="KW-0547">Nucleotide-binding</keyword>
<dbReference type="GO" id="GO:0055087">
    <property type="term" value="C:Ski complex"/>
    <property type="evidence" value="ECO:0007669"/>
    <property type="project" value="TreeGrafter"/>
</dbReference>
<dbReference type="InterPro" id="IPR011545">
    <property type="entry name" value="DEAD/DEAH_box_helicase_dom"/>
</dbReference>
<keyword evidence="9" id="KW-1185">Reference proteome</keyword>
<feature type="region of interest" description="Disordered" evidence="6">
    <location>
        <begin position="158"/>
        <end position="201"/>
    </location>
</feature>
<organism evidence="8 9">
    <name type="scientific">Ladona fulva</name>
    <name type="common">Scarce chaser dragonfly</name>
    <name type="synonym">Libellula fulva</name>
    <dbReference type="NCBI Taxonomy" id="123851"/>
    <lineage>
        <taxon>Eukaryota</taxon>
        <taxon>Metazoa</taxon>
        <taxon>Ecdysozoa</taxon>
        <taxon>Arthropoda</taxon>
        <taxon>Hexapoda</taxon>
        <taxon>Insecta</taxon>
        <taxon>Pterygota</taxon>
        <taxon>Palaeoptera</taxon>
        <taxon>Odonata</taxon>
        <taxon>Epiprocta</taxon>
        <taxon>Anisoptera</taxon>
        <taxon>Libelluloidea</taxon>
        <taxon>Libellulidae</taxon>
        <taxon>Ladona</taxon>
    </lineage>
</organism>
<dbReference type="AlphaFoldDB" id="A0A8K0P1N2"/>